<organism evidence="2 3">
    <name type="scientific">Tritrichomonas musculus</name>
    <dbReference type="NCBI Taxonomy" id="1915356"/>
    <lineage>
        <taxon>Eukaryota</taxon>
        <taxon>Metamonada</taxon>
        <taxon>Parabasalia</taxon>
        <taxon>Tritrichomonadida</taxon>
        <taxon>Tritrichomonadidae</taxon>
        <taxon>Tritrichomonas</taxon>
    </lineage>
</organism>
<feature type="region of interest" description="Disordered" evidence="1">
    <location>
        <begin position="170"/>
        <end position="224"/>
    </location>
</feature>
<evidence type="ECO:0000256" key="1">
    <source>
        <dbReference type="SAM" id="MobiDB-lite"/>
    </source>
</evidence>
<feature type="compositionally biased region" description="Low complexity" evidence="1">
    <location>
        <begin position="171"/>
        <end position="183"/>
    </location>
</feature>
<sequence length="224" mass="25289">MSEEKENIQQEQQQTEKELSQNDFQQQQQQQLPVQNIPTPSQAECMAYVKFARYTALAADRLAEALLQMTAKLEDEGILKCGRSSRINRDKKLRLYAINIQKTNTEINDMMKLIPSHPDSEKLISSLFKGIKNFPSNIGGLNNLSEENPILIPDAMNDIFQINAINKETENNQTQGTTIQTTQPEMPQSSEILEPEADKNNGKSVSDPNDSKEAYNSNDDSIQK</sequence>
<evidence type="ECO:0000313" key="3">
    <source>
        <dbReference type="Proteomes" id="UP001470230"/>
    </source>
</evidence>
<name>A0ABR2JL89_9EUKA</name>
<gene>
    <name evidence="2" type="ORF">M9Y10_005462</name>
</gene>
<feature type="compositionally biased region" description="Basic and acidic residues" evidence="1">
    <location>
        <begin position="1"/>
        <end position="20"/>
    </location>
</feature>
<feature type="compositionally biased region" description="Polar residues" evidence="1">
    <location>
        <begin position="202"/>
        <end position="224"/>
    </location>
</feature>
<reference evidence="2 3" key="1">
    <citation type="submission" date="2024-04" db="EMBL/GenBank/DDBJ databases">
        <title>Tritrichomonas musculus Genome.</title>
        <authorList>
            <person name="Alves-Ferreira E."/>
            <person name="Grigg M."/>
            <person name="Lorenzi H."/>
            <person name="Galac M."/>
        </authorList>
    </citation>
    <scope>NUCLEOTIDE SEQUENCE [LARGE SCALE GENOMIC DNA]</scope>
    <source>
        <strain evidence="2 3">EAF2021</strain>
    </source>
</reference>
<protein>
    <submittedName>
        <fullName evidence="2">Uncharacterized protein</fullName>
    </submittedName>
</protein>
<dbReference type="Proteomes" id="UP001470230">
    <property type="component" value="Unassembled WGS sequence"/>
</dbReference>
<proteinExistence type="predicted"/>
<comment type="caution">
    <text evidence="2">The sequence shown here is derived from an EMBL/GenBank/DDBJ whole genome shotgun (WGS) entry which is preliminary data.</text>
</comment>
<dbReference type="EMBL" id="JAPFFF010000011">
    <property type="protein sequence ID" value="KAK8878682.1"/>
    <property type="molecule type" value="Genomic_DNA"/>
</dbReference>
<evidence type="ECO:0000313" key="2">
    <source>
        <dbReference type="EMBL" id="KAK8878682.1"/>
    </source>
</evidence>
<feature type="region of interest" description="Disordered" evidence="1">
    <location>
        <begin position="1"/>
        <end position="36"/>
    </location>
</feature>
<keyword evidence="3" id="KW-1185">Reference proteome</keyword>
<accession>A0ABR2JL89</accession>